<organism evidence="1 2">
    <name type="scientific">Nonomuraea typhae</name>
    <dbReference type="NCBI Taxonomy" id="2603600"/>
    <lineage>
        <taxon>Bacteria</taxon>
        <taxon>Bacillati</taxon>
        <taxon>Actinomycetota</taxon>
        <taxon>Actinomycetes</taxon>
        <taxon>Streptosporangiales</taxon>
        <taxon>Streptosporangiaceae</taxon>
        <taxon>Nonomuraea</taxon>
    </lineage>
</organism>
<evidence type="ECO:0008006" key="3">
    <source>
        <dbReference type="Google" id="ProtNLM"/>
    </source>
</evidence>
<accession>A0ABW7Z2T9</accession>
<protein>
    <recommendedName>
        <fullName evidence="3">Sel1 repeat family protein</fullName>
    </recommendedName>
</protein>
<sequence length="366" mass="39972">MPIASPVPQAEPFLLVFSEVDASNLNKNVIAKRSWKIARRFSSFYPGLENHGFSASLLGRMCSGQRLKSLRYEKLLVVKLTLESFGDPAHREWADEKCRDVLRVAKEFAERVREAARRASSLRGTDPVHPLSAVQEHAIELLGDYGKELLGQLKAGDTPGRPEAKLALLHRLHGNTDDERYWKGQAIAFDGQYSHPESLQEAFAASGKYAEEYCNKSRFDVASIYLRLAAESGDTASARRLGSLADFLGRDEEADRWYRMAECLRPSKGGLSADIPQPEKPAVQGNPVSHAQDLPLHAEGGYLGAAASWTTARGRSRLPASRVLTGWPASVGHDSSTSAVSAGGVQRVELTLDAGQGPDPRTREPG</sequence>
<reference evidence="1 2" key="1">
    <citation type="submission" date="2024-10" db="EMBL/GenBank/DDBJ databases">
        <title>The Natural Products Discovery Center: Release of the First 8490 Sequenced Strains for Exploring Actinobacteria Biosynthetic Diversity.</title>
        <authorList>
            <person name="Kalkreuter E."/>
            <person name="Kautsar S.A."/>
            <person name="Yang D."/>
            <person name="Bader C.D."/>
            <person name="Teijaro C.N."/>
            <person name="Fluegel L."/>
            <person name="Davis C.M."/>
            <person name="Simpson J.R."/>
            <person name="Lauterbach L."/>
            <person name="Steele A.D."/>
            <person name="Gui C."/>
            <person name="Meng S."/>
            <person name="Li G."/>
            <person name="Viehrig K."/>
            <person name="Ye F."/>
            <person name="Su P."/>
            <person name="Kiefer A.F."/>
            <person name="Nichols A."/>
            <person name="Cepeda A.J."/>
            <person name="Yan W."/>
            <person name="Fan B."/>
            <person name="Jiang Y."/>
            <person name="Adhikari A."/>
            <person name="Zheng C.-J."/>
            <person name="Schuster L."/>
            <person name="Cowan T.M."/>
            <person name="Smanski M.J."/>
            <person name="Chevrette M.G."/>
            <person name="De Carvalho L.P.S."/>
            <person name="Shen B."/>
        </authorList>
    </citation>
    <scope>NUCLEOTIDE SEQUENCE [LARGE SCALE GENOMIC DNA]</scope>
    <source>
        <strain evidence="1 2">NPDC050545</strain>
    </source>
</reference>
<gene>
    <name evidence="1" type="ORF">ACIBG2_33875</name>
</gene>
<dbReference type="EMBL" id="JBITGY010000009">
    <property type="protein sequence ID" value="MFI6502408.1"/>
    <property type="molecule type" value="Genomic_DNA"/>
</dbReference>
<dbReference type="Proteomes" id="UP001612741">
    <property type="component" value="Unassembled WGS sequence"/>
</dbReference>
<comment type="caution">
    <text evidence="1">The sequence shown here is derived from an EMBL/GenBank/DDBJ whole genome shotgun (WGS) entry which is preliminary data.</text>
</comment>
<evidence type="ECO:0000313" key="1">
    <source>
        <dbReference type="EMBL" id="MFI6502408.1"/>
    </source>
</evidence>
<proteinExistence type="predicted"/>
<keyword evidence="2" id="KW-1185">Reference proteome</keyword>
<evidence type="ECO:0000313" key="2">
    <source>
        <dbReference type="Proteomes" id="UP001612741"/>
    </source>
</evidence>
<dbReference type="RefSeq" id="WP_397087646.1">
    <property type="nucleotide sequence ID" value="NZ_JBITGY010000009.1"/>
</dbReference>
<name>A0ABW7Z2T9_9ACTN</name>